<dbReference type="CDD" id="cd00178">
    <property type="entry name" value="beta-trefoil_STI"/>
    <property type="match status" value="1"/>
</dbReference>
<keyword evidence="4" id="KW-1185">Reference proteome</keyword>
<reference evidence="3" key="1">
    <citation type="submission" date="2023-03" db="EMBL/GenBank/DDBJ databases">
        <title>Chromosome-scale reference genome and RAD-based genetic map of yellow starthistle (Centaurea solstitialis) reveal putative structural variation and QTLs associated with invader traits.</title>
        <authorList>
            <person name="Reatini B."/>
            <person name="Cang F.A."/>
            <person name="Jiang Q."/>
            <person name="Mckibben M.T.W."/>
            <person name="Barker M.S."/>
            <person name="Rieseberg L.H."/>
            <person name="Dlugosch K.M."/>
        </authorList>
    </citation>
    <scope>NUCLEOTIDE SEQUENCE</scope>
    <source>
        <strain evidence="3">CAN-66</strain>
        <tissue evidence="3">Leaf</tissue>
    </source>
</reference>
<dbReference type="AlphaFoldDB" id="A0AA38WM97"/>
<dbReference type="EMBL" id="JARYMX010000004">
    <property type="protein sequence ID" value="KAJ9553671.1"/>
    <property type="molecule type" value="Genomic_DNA"/>
</dbReference>
<dbReference type="GO" id="GO:0004866">
    <property type="term" value="F:endopeptidase inhibitor activity"/>
    <property type="evidence" value="ECO:0007669"/>
    <property type="project" value="InterPro"/>
</dbReference>
<dbReference type="PRINTS" id="PR00291">
    <property type="entry name" value="KUNITZINHBTR"/>
</dbReference>
<dbReference type="PANTHER" id="PTHR33107">
    <property type="entry name" value="KUNITZ TRYPSIN INHIBITOR 2"/>
    <property type="match status" value="1"/>
</dbReference>
<protein>
    <recommendedName>
        <fullName evidence="5">Proteinase inhibitor I3</fullName>
    </recommendedName>
</protein>
<dbReference type="Pfam" id="PF00197">
    <property type="entry name" value="Kunitz_legume"/>
    <property type="match status" value="2"/>
</dbReference>
<dbReference type="SUPFAM" id="SSF50386">
    <property type="entry name" value="STI-like"/>
    <property type="match status" value="2"/>
</dbReference>
<dbReference type="Proteomes" id="UP001172457">
    <property type="component" value="Chromosome 4"/>
</dbReference>
<name>A0AA38WM97_9ASTR</name>
<feature type="chain" id="PRO_5041278487" description="Proteinase inhibitor I3" evidence="2">
    <location>
        <begin position="22"/>
        <end position="272"/>
    </location>
</feature>
<evidence type="ECO:0000256" key="1">
    <source>
        <dbReference type="ARBA" id="ARBA00005440"/>
    </source>
</evidence>
<keyword evidence="2" id="KW-0732">Signal</keyword>
<feature type="signal peptide" evidence="2">
    <location>
        <begin position="1"/>
        <end position="21"/>
    </location>
</feature>
<dbReference type="Gene3D" id="2.80.10.50">
    <property type="match status" value="2"/>
</dbReference>
<dbReference type="InterPro" id="IPR011065">
    <property type="entry name" value="Kunitz_inhibitor_STI-like_sf"/>
</dbReference>
<evidence type="ECO:0000256" key="2">
    <source>
        <dbReference type="SAM" id="SignalP"/>
    </source>
</evidence>
<gene>
    <name evidence="3" type="ORF">OSB04_017716</name>
</gene>
<proteinExistence type="inferred from homology"/>
<comment type="caution">
    <text evidence="3">The sequence shown here is derived from an EMBL/GenBank/DDBJ whole genome shotgun (WGS) entry which is preliminary data.</text>
</comment>
<dbReference type="PANTHER" id="PTHR33107:SF37">
    <property type="entry name" value="PROTEINASE INHIBITOR I3"/>
    <property type="match status" value="1"/>
</dbReference>
<organism evidence="3 4">
    <name type="scientific">Centaurea solstitialis</name>
    <name type="common">yellow star-thistle</name>
    <dbReference type="NCBI Taxonomy" id="347529"/>
    <lineage>
        <taxon>Eukaryota</taxon>
        <taxon>Viridiplantae</taxon>
        <taxon>Streptophyta</taxon>
        <taxon>Embryophyta</taxon>
        <taxon>Tracheophyta</taxon>
        <taxon>Spermatophyta</taxon>
        <taxon>Magnoliopsida</taxon>
        <taxon>eudicotyledons</taxon>
        <taxon>Gunneridae</taxon>
        <taxon>Pentapetalae</taxon>
        <taxon>asterids</taxon>
        <taxon>campanulids</taxon>
        <taxon>Asterales</taxon>
        <taxon>Asteraceae</taxon>
        <taxon>Carduoideae</taxon>
        <taxon>Cardueae</taxon>
        <taxon>Centaureinae</taxon>
        <taxon>Centaurea</taxon>
    </lineage>
</organism>
<dbReference type="InterPro" id="IPR002160">
    <property type="entry name" value="Prot_inh_Kunz-lg"/>
</dbReference>
<evidence type="ECO:0000313" key="3">
    <source>
        <dbReference type="EMBL" id="KAJ9553671.1"/>
    </source>
</evidence>
<dbReference type="SMART" id="SM00452">
    <property type="entry name" value="STI"/>
    <property type="match status" value="1"/>
</dbReference>
<comment type="similarity">
    <text evidence="1">Belongs to the protease inhibitor I3 (leguminous Kunitz-type inhibitor) family.</text>
</comment>
<accession>A0AA38WM97</accession>
<evidence type="ECO:0008006" key="5">
    <source>
        <dbReference type="Google" id="ProtNLM"/>
    </source>
</evidence>
<evidence type="ECO:0000313" key="4">
    <source>
        <dbReference type="Proteomes" id="UP001172457"/>
    </source>
</evidence>
<dbReference type="InterPro" id="IPR056368">
    <property type="entry name" value="KTI1"/>
</dbReference>
<sequence length="272" mass="29899">MKIIFSILFFIFTATITTTTATTDIIYDSAGNKLLRGLPYYILPLLRGTGGGLTLTQTTKNTCPLNVTQEPFEVNHGLPFIFTPIILDEEFIRGSYPTSIEADVQNPCHDSNILKVSTANLAKKYDRTDKDDDNDDDDDAMFKFGKDHKKKKDDDKKDVAPVSIVTAGGEFNKPESCFQIVEDDMMPGLQSYQIQYCPFKCGSSSGVLTCYNVGIVSDSDDKKYLAPTDAIFPVVFTNSYGAVKSAKMSSTFGHLSAELTSAKMTSFGRSAE</sequence>